<dbReference type="AlphaFoldDB" id="H6SJU3"/>
<feature type="domain" description="Peptidase M16 C-terminal" evidence="3">
    <location>
        <begin position="195"/>
        <end position="371"/>
    </location>
</feature>
<dbReference type="STRING" id="1150469.RSPPHO_01632"/>
<dbReference type="GO" id="GO:0046872">
    <property type="term" value="F:metal ion binding"/>
    <property type="evidence" value="ECO:0007669"/>
    <property type="project" value="InterPro"/>
</dbReference>
<dbReference type="SUPFAM" id="SSF63411">
    <property type="entry name" value="LuxS/MPP-like metallohydrolase"/>
    <property type="match status" value="2"/>
</dbReference>
<dbReference type="OrthoDB" id="9811314at2"/>
<proteinExistence type="predicted"/>
<feature type="domain" description="Peptidase M16 N-terminal" evidence="2">
    <location>
        <begin position="46"/>
        <end position="182"/>
    </location>
</feature>
<dbReference type="GO" id="GO:0006508">
    <property type="term" value="P:proteolysis"/>
    <property type="evidence" value="ECO:0007669"/>
    <property type="project" value="UniProtKB-KW"/>
</dbReference>
<dbReference type="GO" id="GO:0008233">
    <property type="term" value="F:peptidase activity"/>
    <property type="evidence" value="ECO:0007669"/>
    <property type="project" value="UniProtKB-KW"/>
</dbReference>
<evidence type="ECO:0000313" key="4">
    <source>
        <dbReference type="EMBL" id="CCG08258.1"/>
    </source>
</evidence>
<dbReference type="EMBL" id="HE663493">
    <property type="protein sequence ID" value="CCG08258.1"/>
    <property type="molecule type" value="Genomic_DNA"/>
</dbReference>
<accession>H6SJU3</accession>
<dbReference type="PATRIC" id="fig|1150469.3.peg.1837"/>
<dbReference type="InterPro" id="IPR050361">
    <property type="entry name" value="MPP/UQCRC_Complex"/>
</dbReference>
<sequence>MKPIHLARALGLVGLIAALGMAPCPASALQVETLMSPRGVGAYLVSDDTLPVVSLQVLVPAGSAYDPPGKEGLATLVARLLDEGAGDLDAQAFQQRLEDLAIDLSFDPGRDYLSISLRTTTETLDEAVHLLALALTQPRFDPEAVERMRAGQLATVRHQGGDPQALANQAWFKAVFDDHPYAHDEEGTEASVRALTIDDIRDFARARLARKGLAVGIAGAIDARKAATVIDRIFGALPLHPKGPALPPAAPRFKGETEGVVLDIPQSTAILGQPGLLRSDPDWHAAYVLNHILGGGGFSSRLMDEVREKRGLAYSVASFLYPLEKAGVWMATTATESSRLPESLAVIKAEWARLAQEGPTEEEVQDAKTALTGAWPLRLTSTQSVAGMLASMRLYELGADYIQTRNAKIEALTRDDLARVARRLMDPERLSTVVVGPADVLKGK</sequence>
<feature type="signal peptide" evidence="1">
    <location>
        <begin position="1"/>
        <end position="28"/>
    </location>
</feature>
<evidence type="ECO:0000259" key="2">
    <source>
        <dbReference type="Pfam" id="PF00675"/>
    </source>
</evidence>
<keyword evidence="5" id="KW-1185">Reference proteome</keyword>
<dbReference type="Gene3D" id="3.30.830.10">
    <property type="entry name" value="Metalloenzyme, LuxS/M16 peptidase-like"/>
    <property type="match status" value="2"/>
</dbReference>
<dbReference type="eggNOG" id="COG0612">
    <property type="taxonomic scope" value="Bacteria"/>
</dbReference>
<evidence type="ECO:0000259" key="3">
    <source>
        <dbReference type="Pfam" id="PF05193"/>
    </source>
</evidence>
<keyword evidence="4" id="KW-0378">Hydrolase</keyword>
<dbReference type="InterPro" id="IPR007863">
    <property type="entry name" value="Peptidase_M16_C"/>
</dbReference>
<reference evidence="4 5" key="1">
    <citation type="submission" date="2012-02" db="EMBL/GenBank/DDBJ databases">
        <title>Shotgun genome sequence of Phaeospirillum photometricum DSM 122.</title>
        <authorList>
            <person name="Duquesne K."/>
            <person name="Sturgis J."/>
        </authorList>
    </citation>
    <scope>NUCLEOTIDE SEQUENCE [LARGE SCALE GENOMIC DNA]</scope>
    <source>
        <strain evidence="5">DSM122</strain>
    </source>
</reference>
<dbReference type="KEGG" id="rpm:RSPPHO_01632"/>
<gene>
    <name evidence="4" type="primary">rub430</name>
    <name evidence="4" type="ORF">RSPPHO_01632</name>
</gene>
<evidence type="ECO:0000256" key="1">
    <source>
        <dbReference type="SAM" id="SignalP"/>
    </source>
</evidence>
<dbReference type="InterPro" id="IPR011249">
    <property type="entry name" value="Metalloenz_LuxS/M16"/>
</dbReference>
<evidence type="ECO:0000313" key="5">
    <source>
        <dbReference type="Proteomes" id="UP000033220"/>
    </source>
</evidence>
<protein>
    <submittedName>
        <fullName evidence="4">Hypothetical protease</fullName>
    </submittedName>
</protein>
<dbReference type="Pfam" id="PF00675">
    <property type="entry name" value="Peptidase_M16"/>
    <property type="match status" value="1"/>
</dbReference>
<dbReference type="Pfam" id="PF05193">
    <property type="entry name" value="Peptidase_M16_C"/>
    <property type="match status" value="1"/>
</dbReference>
<feature type="chain" id="PRO_5003606462" evidence="1">
    <location>
        <begin position="29"/>
        <end position="444"/>
    </location>
</feature>
<dbReference type="PANTHER" id="PTHR11851:SF224">
    <property type="entry name" value="PROCESSING PROTEASE"/>
    <property type="match status" value="1"/>
</dbReference>
<dbReference type="HOGENOM" id="CLU_009902_6_2_5"/>
<dbReference type="Proteomes" id="UP000033220">
    <property type="component" value="Chromosome DSM 122"/>
</dbReference>
<name>H6SJU3_PARPM</name>
<keyword evidence="4" id="KW-0645">Protease</keyword>
<organism evidence="4 5">
    <name type="scientific">Pararhodospirillum photometricum DSM 122</name>
    <dbReference type="NCBI Taxonomy" id="1150469"/>
    <lineage>
        <taxon>Bacteria</taxon>
        <taxon>Pseudomonadati</taxon>
        <taxon>Pseudomonadota</taxon>
        <taxon>Alphaproteobacteria</taxon>
        <taxon>Rhodospirillales</taxon>
        <taxon>Rhodospirillaceae</taxon>
        <taxon>Pararhodospirillum</taxon>
    </lineage>
</organism>
<dbReference type="PANTHER" id="PTHR11851">
    <property type="entry name" value="METALLOPROTEASE"/>
    <property type="match status" value="1"/>
</dbReference>
<dbReference type="RefSeq" id="WP_014414897.1">
    <property type="nucleotide sequence ID" value="NC_017059.1"/>
</dbReference>
<dbReference type="InterPro" id="IPR011765">
    <property type="entry name" value="Pept_M16_N"/>
</dbReference>
<keyword evidence="1" id="KW-0732">Signal</keyword>